<comment type="caution">
    <text evidence="2">The sequence shown here is derived from an EMBL/GenBank/DDBJ whole genome shotgun (WGS) entry which is preliminary data.</text>
</comment>
<evidence type="ECO:0000313" key="2">
    <source>
        <dbReference type="EMBL" id="GIE11242.1"/>
    </source>
</evidence>
<reference evidence="2" key="1">
    <citation type="submission" date="2021-01" db="EMBL/GenBank/DDBJ databases">
        <title>Whole genome shotgun sequence of Actinoplanes ferrugineus NBRC 15555.</title>
        <authorList>
            <person name="Komaki H."/>
            <person name="Tamura T."/>
        </authorList>
    </citation>
    <scope>NUCLEOTIDE SEQUENCE</scope>
    <source>
        <strain evidence="2">NBRC 15555</strain>
    </source>
</reference>
<keyword evidence="1" id="KW-0472">Membrane</keyword>
<protein>
    <submittedName>
        <fullName evidence="2">Uncharacterized protein</fullName>
    </submittedName>
</protein>
<accession>A0A919J0P9</accession>
<dbReference type="AlphaFoldDB" id="A0A919J0P9"/>
<name>A0A919J0P9_9ACTN</name>
<proteinExistence type="predicted"/>
<gene>
    <name evidence="2" type="ORF">Afe05nite_30820</name>
</gene>
<dbReference type="RefSeq" id="WP_203817792.1">
    <property type="nucleotide sequence ID" value="NZ_BAAABP010000058.1"/>
</dbReference>
<dbReference type="Proteomes" id="UP000598174">
    <property type="component" value="Unassembled WGS sequence"/>
</dbReference>
<keyword evidence="1" id="KW-0812">Transmembrane</keyword>
<evidence type="ECO:0000313" key="3">
    <source>
        <dbReference type="Proteomes" id="UP000598174"/>
    </source>
</evidence>
<organism evidence="2 3">
    <name type="scientific">Paractinoplanes ferrugineus</name>
    <dbReference type="NCBI Taxonomy" id="113564"/>
    <lineage>
        <taxon>Bacteria</taxon>
        <taxon>Bacillati</taxon>
        <taxon>Actinomycetota</taxon>
        <taxon>Actinomycetes</taxon>
        <taxon>Micromonosporales</taxon>
        <taxon>Micromonosporaceae</taxon>
        <taxon>Paractinoplanes</taxon>
    </lineage>
</organism>
<dbReference type="EMBL" id="BOMM01000028">
    <property type="protein sequence ID" value="GIE11242.1"/>
    <property type="molecule type" value="Genomic_DNA"/>
</dbReference>
<evidence type="ECO:0000256" key="1">
    <source>
        <dbReference type="SAM" id="Phobius"/>
    </source>
</evidence>
<feature type="transmembrane region" description="Helical" evidence="1">
    <location>
        <begin position="31"/>
        <end position="52"/>
    </location>
</feature>
<keyword evidence="1" id="KW-1133">Transmembrane helix</keyword>
<keyword evidence="3" id="KW-1185">Reference proteome</keyword>
<sequence>MREDPPDPFEQLSGWAARTERKVKAGRRLRWIRFLPAGAVGLAAVAVLVFVIRSVSTGGDAGPADDIEAAPPAISVTTSPEAAARTDAFAGTAAAGYPKGAAGITLPPARAVPGFSADQVQAALGHVRAAMIAGRLDEDMLVGHKTGRFVAMFAANQRQMLEKDFAGDGFDTYATWIDPAVKLDAREEPRVSGRVTYTSVKEDGIQTLRVTTNFVWVYAFDRADKPLAVVHDEIRWRFPSTADLRAGDQGMWFGPVRAYNALIDCAAIKRGLLAPTPPGAGAAGPIQDEDALLRADHALEIKENC</sequence>